<keyword evidence="4" id="KW-0816">Tricarboxylic acid cycle</keyword>
<evidence type="ECO:0000256" key="1">
    <source>
        <dbReference type="ARBA" id="ARBA00006394"/>
    </source>
</evidence>
<dbReference type="EC" id="2.3.3.9" evidence="2"/>
<feature type="domain" description="Malate synthase N-terminal" evidence="9">
    <location>
        <begin position="6"/>
        <end position="66"/>
    </location>
</feature>
<dbReference type="InterPro" id="IPR048356">
    <property type="entry name" value="MS_N"/>
</dbReference>
<keyword evidence="12" id="KW-1185">Reference proteome</keyword>
<dbReference type="PANTHER" id="PTHR42902">
    <property type="entry name" value="MALATE SYNTHASE"/>
    <property type="match status" value="1"/>
</dbReference>
<dbReference type="Pfam" id="PF01274">
    <property type="entry name" value="MS_TIM-barrel"/>
    <property type="match status" value="1"/>
</dbReference>
<gene>
    <name evidence="11" type="ORF">GBAR_LOCUS29259</name>
</gene>
<dbReference type="GO" id="GO:0006099">
    <property type="term" value="P:tricarboxylic acid cycle"/>
    <property type="evidence" value="ECO:0007669"/>
    <property type="project" value="UniProtKB-KW"/>
</dbReference>
<evidence type="ECO:0000313" key="11">
    <source>
        <dbReference type="EMBL" id="CAI8053520.1"/>
    </source>
</evidence>
<dbReference type="PIRSF" id="PIRSF001363">
    <property type="entry name" value="Malate_synth"/>
    <property type="match status" value="1"/>
</dbReference>
<feature type="domain" description="Malate synthase TIM barrel" evidence="8">
    <location>
        <begin position="137"/>
        <end position="380"/>
    </location>
</feature>
<sequence>MASDNIQILGAVPPQYTDVLSDDALEFVAELHRNFETTRRRLMQARVRRQAEIDGGATPDFLAETRSVREGDWRVQPAPADLTNRRVEITGPSSNRRMVINALNCGAQTNVRDAYRRIISDEAADGRQYRLNENIATLCVRPRGLHLMERHVLVDGEPVAGSFFDFGLTVFHNHVAQQSHGTGPYYYLPKLQSYLEARLWNDVFRYAEERLGIPTGTISPTVLIEHILAAFEMEEILYELRERPAGLNLGRWDYIFSVIKVFNGRSDMVFPDRAQVTMATHFLTSAAHLLVNTCHRRGAHALGGMSAFIPRRDDAAANEAAFAQVKSDKQREADQGFDGAWIAHPGLVEPVLDVFQSAFTTDNQLSVIPEVRIAPDDLLAVPEGQITEAGLRNNVSVALQYIDAWTRGNGAVAIYGLMEDAATAEISRSQLWQWLQHGAALDDGRPITTQLYRQVRAQEAAALVEQRGQDNPGALDKAVELLDEIVLSDQFVEFLTLPGYRYLD</sequence>
<keyword evidence="5" id="KW-0808">Transferase</keyword>
<evidence type="ECO:0000256" key="6">
    <source>
        <dbReference type="ARBA" id="ARBA00047918"/>
    </source>
</evidence>
<protein>
    <recommendedName>
        <fullName evidence="2">malate synthase</fullName>
        <ecNumber evidence="2">2.3.3.9</ecNumber>
    </recommendedName>
</protein>
<dbReference type="PANTHER" id="PTHR42902:SF1">
    <property type="entry name" value="MALATE SYNTHASE 1-RELATED"/>
    <property type="match status" value="1"/>
</dbReference>
<dbReference type="Pfam" id="PF20656">
    <property type="entry name" value="MS_N"/>
    <property type="match status" value="1"/>
</dbReference>
<reference evidence="11" key="1">
    <citation type="submission" date="2023-03" db="EMBL/GenBank/DDBJ databases">
        <authorList>
            <person name="Steffen K."/>
            <person name="Cardenas P."/>
        </authorList>
    </citation>
    <scope>NUCLEOTIDE SEQUENCE</scope>
</reference>
<dbReference type="InterPro" id="IPR011076">
    <property type="entry name" value="Malate_synth_sf"/>
</dbReference>
<evidence type="ECO:0000259" key="9">
    <source>
        <dbReference type="Pfam" id="PF20656"/>
    </source>
</evidence>
<name>A0AA35TSC7_GEOBA</name>
<dbReference type="GO" id="GO:0004474">
    <property type="term" value="F:malate synthase activity"/>
    <property type="evidence" value="ECO:0007669"/>
    <property type="project" value="UniProtKB-EC"/>
</dbReference>
<keyword evidence="3" id="KW-0329">Glyoxylate bypass</keyword>
<evidence type="ECO:0000256" key="5">
    <source>
        <dbReference type="ARBA" id="ARBA00022679"/>
    </source>
</evidence>
<organism evidence="11 12">
    <name type="scientific">Geodia barretti</name>
    <name type="common">Barrett's horny sponge</name>
    <dbReference type="NCBI Taxonomy" id="519541"/>
    <lineage>
        <taxon>Eukaryota</taxon>
        <taxon>Metazoa</taxon>
        <taxon>Porifera</taxon>
        <taxon>Demospongiae</taxon>
        <taxon>Heteroscleromorpha</taxon>
        <taxon>Tetractinellida</taxon>
        <taxon>Astrophorina</taxon>
        <taxon>Geodiidae</taxon>
        <taxon>Geodia</taxon>
    </lineage>
</organism>
<evidence type="ECO:0000313" key="12">
    <source>
        <dbReference type="Proteomes" id="UP001174909"/>
    </source>
</evidence>
<dbReference type="Proteomes" id="UP001174909">
    <property type="component" value="Unassembled WGS sequence"/>
</dbReference>
<feature type="active site" description="Proton donor" evidence="7">
    <location>
        <position position="420"/>
    </location>
</feature>
<dbReference type="InterPro" id="IPR046363">
    <property type="entry name" value="MS_N_TIM-barrel_dom"/>
</dbReference>
<dbReference type="InterPro" id="IPR044856">
    <property type="entry name" value="Malate_synth_C_sf"/>
</dbReference>
<evidence type="ECO:0000259" key="8">
    <source>
        <dbReference type="Pfam" id="PF01274"/>
    </source>
</evidence>
<dbReference type="EMBL" id="CASHTH010004099">
    <property type="protein sequence ID" value="CAI8053520.1"/>
    <property type="molecule type" value="Genomic_DNA"/>
</dbReference>
<dbReference type="GO" id="GO:0005737">
    <property type="term" value="C:cytoplasm"/>
    <property type="evidence" value="ECO:0007669"/>
    <property type="project" value="TreeGrafter"/>
</dbReference>
<proteinExistence type="inferred from homology"/>
<evidence type="ECO:0000256" key="2">
    <source>
        <dbReference type="ARBA" id="ARBA00012636"/>
    </source>
</evidence>
<evidence type="ECO:0000259" key="10">
    <source>
        <dbReference type="Pfam" id="PF20659"/>
    </source>
</evidence>
<dbReference type="GO" id="GO:0006097">
    <property type="term" value="P:glyoxylate cycle"/>
    <property type="evidence" value="ECO:0007669"/>
    <property type="project" value="UniProtKB-KW"/>
</dbReference>
<evidence type="ECO:0000256" key="3">
    <source>
        <dbReference type="ARBA" id="ARBA00022435"/>
    </source>
</evidence>
<dbReference type="Pfam" id="PF20659">
    <property type="entry name" value="MS_C"/>
    <property type="match status" value="1"/>
</dbReference>
<dbReference type="InterPro" id="IPR001465">
    <property type="entry name" value="Malate_synthase_TIM"/>
</dbReference>
<feature type="domain" description="Malate synthase C-terminal" evidence="10">
    <location>
        <begin position="385"/>
        <end position="502"/>
    </location>
</feature>
<accession>A0AA35TSC7</accession>
<dbReference type="CDD" id="cd00727">
    <property type="entry name" value="malate_synt_A"/>
    <property type="match status" value="1"/>
</dbReference>
<comment type="caution">
    <text evidence="11">The sequence shown here is derived from an EMBL/GenBank/DDBJ whole genome shotgun (WGS) entry which is preliminary data.</text>
</comment>
<dbReference type="InterPro" id="IPR048355">
    <property type="entry name" value="MS_C"/>
</dbReference>
<evidence type="ECO:0000256" key="7">
    <source>
        <dbReference type="PIRSR" id="PIRSR001363-1"/>
    </source>
</evidence>
<dbReference type="FunFam" id="1.20.1220.12:FF:000001">
    <property type="entry name" value="Malate synthase"/>
    <property type="match status" value="1"/>
</dbReference>
<comment type="similarity">
    <text evidence="1">Belongs to the malate synthase family.</text>
</comment>
<dbReference type="InterPro" id="IPR006252">
    <property type="entry name" value="Malate_synthA"/>
</dbReference>
<evidence type="ECO:0000256" key="4">
    <source>
        <dbReference type="ARBA" id="ARBA00022532"/>
    </source>
</evidence>
<dbReference type="Gene3D" id="1.20.1220.12">
    <property type="entry name" value="Malate synthase, domain III"/>
    <property type="match status" value="1"/>
</dbReference>
<dbReference type="SUPFAM" id="SSF51645">
    <property type="entry name" value="Malate synthase G"/>
    <property type="match status" value="1"/>
</dbReference>
<dbReference type="Gene3D" id="3.20.20.360">
    <property type="entry name" value="Malate synthase, domain 3"/>
    <property type="match status" value="2"/>
</dbReference>
<dbReference type="AlphaFoldDB" id="A0AA35TSC7"/>
<feature type="active site" description="Proton acceptor" evidence="7">
    <location>
        <position position="141"/>
    </location>
</feature>
<comment type="catalytic activity">
    <reaction evidence="6">
        <text>glyoxylate + acetyl-CoA + H2O = (S)-malate + CoA + H(+)</text>
        <dbReference type="Rhea" id="RHEA:18181"/>
        <dbReference type="ChEBI" id="CHEBI:15377"/>
        <dbReference type="ChEBI" id="CHEBI:15378"/>
        <dbReference type="ChEBI" id="CHEBI:15589"/>
        <dbReference type="ChEBI" id="CHEBI:36655"/>
        <dbReference type="ChEBI" id="CHEBI:57287"/>
        <dbReference type="ChEBI" id="CHEBI:57288"/>
        <dbReference type="EC" id="2.3.3.9"/>
    </reaction>
</comment>